<protein>
    <submittedName>
        <fullName evidence="2">Anhydro-N-acetylmuramic acid kinase</fullName>
    </submittedName>
</protein>
<evidence type="ECO:0000256" key="1">
    <source>
        <dbReference type="SAM" id="MobiDB-lite"/>
    </source>
</evidence>
<dbReference type="AlphaFoldDB" id="A0AA35R1J5"/>
<evidence type="ECO:0000313" key="3">
    <source>
        <dbReference type="Proteomes" id="UP001174909"/>
    </source>
</evidence>
<dbReference type="Proteomes" id="UP001174909">
    <property type="component" value="Unassembled WGS sequence"/>
</dbReference>
<organism evidence="2 3">
    <name type="scientific">Geodia barretti</name>
    <name type="common">Barrett's horny sponge</name>
    <dbReference type="NCBI Taxonomy" id="519541"/>
    <lineage>
        <taxon>Eukaryota</taxon>
        <taxon>Metazoa</taxon>
        <taxon>Porifera</taxon>
        <taxon>Demospongiae</taxon>
        <taxon>Heteroscleromorpha</taxon>
        <taxon>Tetractinellida</taxon>
        <taxon>Astrophorina</taxon>
        <taxon>Geodiidae</taxon>
        <taxon>Geodia</taxon>
    </lineage>
</organism>
<dbReference type="PANTHER" id="PTHR30605:SF0">
    <property type="entry name" value="ANHYDRO-N-ACETYLMURAMIC ACID KINASE"/>
    <property type="match status" value="1"/>
</dbReference>
<dbReference type="GO" id="GO:0016301">
    <property type="term" value="F:kinase activity"/>
    <property type="evidence" value="ECO:0007669"/>
    <property type="project" value="UniProtKB-KW"/>
</dbReference>
<proteinExistence type="predicted"/>
<name>A0AA35R1J5_GEOBA</name>
<dbReference type="GO" id="GO:0005524">
    <property type="term" value="F:ATP binding"/>
    <property type="evidence" value="ECO:0007669"/>
    <property type="project" value="InterPro"/>
</dbReference>
<dbReference type="Gene3D" id="3.30.420.40">
    <property type="match status" value="2"/>
</dbReference>
<dbReference type="EMBL" id="CASHTH010000409">
    <property type="protein sequence ID" value="CAI8000549.1"/>
    <property type="molecule type" value="Genomic_DNA"/>
</dbReference>
<dbReference type="PANTHER" id="PTHR30605">
    <property type="entry name" value="ANHYDRO-N-ACETYLMURAMIC ACID KINASE"/>
    <property type="match status" value="1"/>
</dbReference>
<gene>
    <name evidence="2" type="ORF">GBAR_LOCUS2977</name>
</gene>
<reference evidence="2" key="1">
    <citation type="submission" date="2023-03" db="EMBL/GenBank/DDBJ databases">
        <authorList>
            <person name="Steffen K."/>
            <person name="Cardenas P."/>
        </authorList>
    </citation>
    <scope>NUCLEOTIDE SEQUENCE</scope>
</reference>
<dbReference type="InterPro" id="IPR005338">
    <property type="entry name" value="Anhydro_N_Ac-Mur_kinase"/>
</dbReference>
<dbReference type="GO" id="GO:0009254">
    <property type="term" value="P:peptidoglycan turnover"/>
    <property type="evidence" value="ECO:0007669"/>
    <property type="project" value="InterPro"/>
</dbReference>
<keyword evidence="2" id="KW-0808">Transferase</keyword>
<evidence type="ECO:0000313" key="2">
    <source>
        <dbReference type="EMBL" id="CAI8000549.1"/>
    </source>
</evidence>
<feature type="region of interest" description="Disordered" evidence="1">
    <location>
        <begin position="1"/>
        <end position="21"/>
    </location>
</feature>
<dbReference type="GO" id="GO:0016773">
    <property type="term" value="F:phosphotransferase activity, alcohol group as acceptor"/>
    <property type="evidence" value="ECO:0007669"/>
    <property type="project" value="InterPro"/>
</dbReference>
<keyword evidence="2" id="KW-0418">Kinase</keyword>
<accession>A0AA35R1J5</accession>
<sequence length="165" mass="17798">MKTRDYTDREPPKSLGKEEFGEDYEELISAHRTDGGLMSQDIIATLTEFTAVMVAESYHRYIRQRLDRDATAATAARDLFVSGGGAHNPALMRSLGDRLPGVDVATTAELGVDPDAKEAMCFALLAHQTLRGLPTNVPGVTGASRPAVLGKICPHTVHLNTHTSP</sequence>
<dbReference type="Pfam" id="PF03702">
    <property type="entry name" value="AnmK"/>
    <property type="match status" value="1"/>
</dbReference>
<dbReference type="GO" id="GO:0006040">
    <property type="term" value="P:amino sugar metabolic process"/>
    <property type="evidence" value="ECO:0007669"/>
    <property type="project" value="InterPro"/>
</dbReference>
<comment type="caution">
    <text evidence="2">The sequence shown here is derived from an EMBL/GenBank/DDBJ whole genome shotgun (WGS) entry which is preliminary data.</text>
</comment>
<keyword evidence="3" id="KW-1185">Reference proteome</keyword>
<feature type="compositionally biased region" description="Basic and acidic residues" evidence="1">
    <location>
        <begin position="1"/>
        <end position="19"/>
    </location>
</feature>